<comment type="caution">
    <text evidence="2">The sequence shown here is derived from an EMBL/GenBank/DDBJ whole genome shotgun (WGS) entry which is preliminary data.</text>
</comment>
<dbReference type="Pfam" id="PF00753">
    <property type="entry name" value="Lactamase_B"/>
    <property type="match status" value="1"/>
</dbReference>
<dbReference type="OrthoDB" id="197151at2157"/>
<dbReference type="GO" id="GO:0016787">
    <property type="term" value="F:hydrolase activity"/>
    <property type="evidence" value="ECO:0007669"/>
    <property type="project" value="UniProtKB-KW"/>
</dbReference>
<evidence type="ECO:0000259" key="1">
    <source>
        <dbReference type="SMART" id="SM00849"/>
    </source>
</evidence>
<dbReference type="AlphaFoldDB" id="A0A6B0T5N6"/>
<proteinExistence type="predicted"/>
<name>A0A6B0T5N6_9EURY</name>
<dbReference type="Gene3D" id="3.60.15.10">
    <property type="entry name" value="Ribonuclease Z/Hydroxyacylglutathione hydrolase-like"/>
    <property type="match status" value="1"/>
</dbReference>
<dbReference type="PANTHER" id="PTHR42951:SF15">
    <property type="entry name" value="METALLO-BETA-LACTAMASE SUPERFAMILY PROTEIN"/>
    <property type="match status" value="1"/>
</dbReference>
<dbReference type="InterPro" id="IPR001279">
    <property type="entry name" value="Metallo-B-lactamas"/>
</dbReference>
<reference evidence="2 3" key="1">
    <citation type="submission" date="2019-12" db="EMBL/GenBank/DDBJ databases">
        <title>Isolation and characterization of three novel carbon monoxide-oxidizing members of Halobacteria from salione crusts and soils.</title>
        <authorList>
            <person name="Myers M.R."/>
            <person name="King G.M."/>
        </authorList>
    </citation>
    <scope>NUCLEOTIDE SEQUENCE [LARGE SCALE GENOMIC DNA]</scope>
    <source>
        <strain evidence="2 3">WSH3</strain>
    </source>
</reference>
<dbReference type="Proteomes" id="UP000466535">
    <property type="component" value="Unassembled WGS sequence"/>
</dbReference>
<sequence>MEITTGVHAVAQTIERENRTTTVHPAAVETPKGVLLIDTGFAGLSDQIEANLDDAGFDWDDVRGVVLTHQDGDHAGSLSTVVDRTDAVVYAHERCAPYVDGREEPIKSPDGERYPPEPVDVELVDGVRYRTAAGPMDVVFTPGHAPGHISLHFPEQGLLLAGDALTAADGRLQGPNEQYTPDVERALASVDALATLDVDRVLCYHGGFVEEGTERIAEIAAGRDS</sequence>
<dbReference type="SMART" id="SM00849">
    <property type="entry name" value="Lactamase_B"/>
    <property type="match status" value="1"/>
</dbReference>
<gene>
    <name evidence="2" type="ORF">GRX03_02820</name>
</gene>
<feature type="domain" description="Metallo-beta-lactamase" evidence="1">
    <location>
        <begin position="22"/>
        <end position="205"/>
    </location>
</feature>
<dbReference type="CDD" id="cd07721">
    <property type="entry name" value="yflN-like_MBL-fold"/>
    <property type="match status" value="1"/>
</dbReference>
<keyword evidence="2" id="KW-0378">Hydrolase</keyword>
<dbReference type="InterPro" id="IPR036866">
    <property type="entry name" value="RibonucZ/Hydroxyglut_hydro"/>
</dbReference>
<evidence type="ECO:0000313" key="3">
    <source>
        <dbReference type="Proteomes" id="UP000466535"/>
    </source>
</evidence>
<dbReference type="EMBL" id="WUUT01000001">
    <property type="protein sequence ID" value="MXR50541.1"/>
    <property type="molecule type" value="Genomic_DNA"/>
</dbReference>
<dbReference type="SUPFAM" id="SSF56281">
    <property type="entry name" value="Metallo-hydrolase/oxidoreductase"/>
    <property type="match status" value="1"/>
</dbReference>
<dbReference type="InterPro" id="IPR050855">
    <property type="entry name" value="NDM-1-like"/>
</dbReference>
<accession>A0A6B0T5N6</accession>
<protein>
    <submittedName>
        <fullName evidence="2">MBL fold metallo-hydrolase</fullName>
    </submittedName>
</protein>
<organism evidence="2 3">
    <name type="scientific">Halovenus carboxidivorans</name>
    <dbReference type="NCBI Taxonomy" id="2692199"/>
    <lineage>
        <taxon>Archaea</taxon>
        <taxon>Methanobacteriati</taxon>
        <taxon>Methanobacteriota</taxon>
        <taxon>Stenosarchaea group</taxon>
        <taxon>Halobacteria</taxon>
        <taxon>Halobacteriales</taxon>
        <taxon>Haloarculaceae</taxon>
        <taxon>Halovenus</taxon>
    </lineage>
</organism>
<keyword evidence="3" id="KW-1185">Reference proteome</keyword>
<dbReference type="RefSeq" id="WP_159762662.1">
    <property type="nucleotide sequence ID" value="NZ_WUUT01000001.1"/>
</dbReference>
<dbReference type="PANTHER" id="PTHR42951">
    <property type="entry name" value="METALLO-BETA-LACTAMASE DOMAIN-CONTAINING"/>
    <property type="match status" value="1"/>
</dbReference>
<evidence type="ECO:0000313" key="2">
    <source>
        <dbReference type="EMBL" id="MXR50541.1"/>
    </source>
</evidence>